<evidence type="ECO:0000256" key="5">
    <source>
        <dbReference type="ARBA" id="ARBA00022741"/>
    </source>
</evidence>
<feature type="domain" description="Histidine kinase" evidence="10">
    <location>
        <begin position="209"/>
        <end position="415"/>
    </location>
</feature>
<organism evidence="11 12">
    <name type="scientific">Bacillus oleivorans</name>
    <dbReference type="NCBI Taxonomy" id="1448271"/>
    <lineage>
        <taxon>Bacteria</taxon>
        <taxon>Bacillati</taxon>
        <taxon>Bacillota</taxon>
        <taxon>Bacilli</taxon>
        <taxon>Bacillales</taxon>
        <taxon>Bacillaceae</taxon>
        <taxon>Bacillus</taxon>
    </lineage>
</organism>
<evidence type="ECO:0000256" key="6">
    <source>
        <dbReference type="ARBA" id="ARBA00022777"/>
    </source>
</evidence>
<dbReference type="SUPFAM" id="SSF47384">
    <property type="entry name" value="Homodimeric domain of signal transducing histidine kinase"/>
    <property type="match status" value="1"/>
</dbReference>
<dbReference type="InterPro" id="IPR036097">
    <property type="entry name" value="HisK_dim/P_sf"/>
</dbReference>
<feature type="transmembrane region" description="Helical" evidence="9">
    <location>
        <begin position="37"/>
        <end position="57"/>
    </location>
</feature>
<evidence type="ECO:0000313" key="12">
    <source>
        <dbReference type="Proteomes" id="UP000219546"/>
    </source>
</evidence>
<dbReference type="InterPro" id="IPR005467">
    <property type="entry name" value="His_kinase_dom"/>
</dbReference>
<dbReference type="SMART" id="SM00388">
    <property type="entry name" value="HisKA"/>
    <property type="match status" value="1"/>
</dbReference>
<feature type="transmembrane region" description="Helical" evidence="9">
    <location>
        <begin position="129"/>
        <end position="150"/>
    </location>
</feature>
<keyword evidence="6 11" id="KW-0418">Kinase</keyword>
<dbReference type="Gene3D" id="1.10.287.130">
    <property type="match status" value="1"/>
</dbReference>
<dbReference type="Pfam" id="PF00512">
    <property type="entry name" value="HisKA"/>
    <property type="match status" value="1"/>
</dbReference>
<dbReference type="InterPro" id="IPR036890">
    <property type="entry name" value="HATPase_C_sf"/>
</dbReference>
<reference evidence="11 12" key="1">
    <citation type="submission" date="2017-08" db="EMBL/GenBank/DDBJ databases">
        <authorList>
            <person name="de Groot N.N."/>
        </authorList>
    </citation>
    <scope>NUCLEOTIDE SEQUENCE [LARGE SCALE GENOMIC DNA]</scope>
    <source>
        <strain evidence="11 12">JC228</strain>
    </source>
</reference>
<keyword evidence="3" id="KW-0597">Phosphoprotein</keyword>
<evidence type="ECO:0000256" key="9">
    <source>
        <dbReference type="SAM" id="Phobius"/>
    </source>
</evidence>
<dbReference type="OrthoDB" id="9815750at2"/>
<accession>A0A285CHL4</accession>
<keyword evidence="7" id="KW-0067">ATP-binding</keyword>
<keyword evidence="9" id="KW-1133">Transmembrane helix</keyword>
<dbReference type="InterPro" id="IPR004358">
    <property type="entry name" value="Sig_transdc_His_kin-like_C"/>
</dbReference>
<evidence type="ECO:0000256" key="3">
    <source>
        <dbReference type="ARBA" id="ARBA00022553"/>
    </source>
</evidence>
<evidence type="ECO:0000256" key="8">
    <source>
        <dbReference type="ARBA" id="ARBA00023012"/>
    </source>
</evidence>
<dbReference type="Gene3D" id="3.30.565.10">
    <property type="entry name" value="Histidine kinase-like ATPase, C-terminal domain"/>
    <property type="match status" value="1"/>
</dbReference>
<name>A0A285CHL4_9BACI</name>
<dbReference type="SMART" id="SM00387">
    <property type="entry name" value="HATPase_c"/>
    <property type="match status" value="1"/>
</dbReference>
<feature type="transmembrane region" description="Helical" evidence="9">
    <location>
        <begin position="6"/>
        <end position="25"/>
    </location>
</feature>
<evidence type="ECO:0000256" key="2">
    <source>
        <dbReference type="ARBA" id="ARBA00012438"/>
    </source>
</evidence>
<keyword evidence="12" id="KW-1185">Reference proteome</keyword>
<dbReference type="Pfam" id="PF02518">
    <property type="entry name" value="HATPase_c"/>
    <property type="match status" value="1"/>
</dbReference>
<dbReference type="EMBL" id="OAOP01000001">
    <property type="protein sequence ID" value="SNX66835.1"/>
    <property type="molecule type" value="Genomic_DNA"/>
</dbReference>
<evidence type="ECO:0000256" key="1">
    <source>
        <dbReference type="ARBA" id="ARBA00000085"/>
    </source>
</evidence>
<proteinExistence type="predicted"/>
<comment type="catalytic activity">
    <reaction evidence="1">
        <text>ATP + protein L-histidine = ADP + protein N-phospho-L-histidine.</text>
        <dbReference type="EC" id="2.7.13.3"/>
    </reaction>
</comment>
<dbReference type="EC" id="2.7.13.3" evidence="2"/>
<dbReference type="GO" id="GO:0000155">
    <property type="term" value="F:phosphorelay sensor kinase activity"/>
    <property type="evidence" value="ECO:0007669"/>
    <property type="project" value="InterPro"/>
</dbReference>
<keyword evidence="9" id="KW-0812">Transmembrane</keyword>
<dbReference type="GO" id="GO:0005524">
    <property type="term" value="F:ATP binding"/>
    <property type="evidence" value="ECO:0007669"/>
    <property type="project" value="UniProtKB-KW"/>
</dbReference>
<keyword evidence="9" id="KW-0472">Membrane</keyword>
<dbReference type="PROSITE" id="PS50109">
    <property type="entry name" value="HIS_KIN"/>
    <property type="match status" value="1"/>
</dbReference>
<evidence type="ECO:0000256" key="4">
    <source>
        <dbReference type="ARBA" id="ARBA00022679"/>
    </source>
</evidence>
<dbReference type="InterPro" id="IPR003594">
    <property type="entry name" value="HATPase_dom"/>
</dbReference>
<dbReference type="CDD" id="cd00082">
    <property type="entry name" value="HisKA"/>
    <property type="match status" value="1"/>
</dbReference>
<evidence type="ECO:0000259" key="10">
    <source>
        <dbReference type="PROSITE" id="PS50109"/>
    </source>
</evidence>
<dbReference type="RefSeq" id="WP_097156685.1">
    <property type="nucleotide sequence ID" value="NZ_JBEPMQ010000012.1"/>
</dbReference>
<dbReference type="PRINTS" id="PR00344">
    <property type="entry name" value="BCTRLSENSOR"/>
</dbReference>
<dbReference type="AlphaFoldDB" id="A0A285CHL4"/>
<gene>
    <name evidence="11" type="ORF">SAMN05877753_101147</name>
</gene>
<dbReference type="Proteomes" id="UP000219546">
    <property type="component" value="Unassembled WGS sequence"/>
</dbReference>
<evidence type="ECO:0000313" key="11">
    <source>
        <dbReference type="EMBL" id="SNX66835.1"/>
    </source>
</evidence>
<protein>
    <recommendedName>
        <fullName evidence="2">histidine kinase</fullName>
        <ecNumber evidence="2">2.7.13.3</ecNumber>
    </recommendedName>
</protein>
<keyword evidence="5" id="KW-0547">Nucleotide-binding</keyword>
<dbReference type="PANTHER" id="PTHR43065:SF46">
    <property type="entry name" value="C4-DICARBOXYLATE TRANSPORT SENSOR PROTEIN DCTB"/>
    <property type="match status" value="1"/>
</dbReference>
<evidence type="ECO:0000256" key="7">
    <source>
        <dbReference type="ARBA" id="ARBA00022840"/>
    </source>
</evidence>
<dbReference type="InterPro" id="IPR003661">
    <property type="entry name" value="HisK_dim/P_dom"/>
</dbReference>
<keyword evidence="4" id="KW-0808">Transferase</keyword>
<feature type="transmembrane region" description="Helical" evidence="9">
    <location>
        <begin position="69"/>
        <end position="94"/>
    </location>
</feature>
<keyword evidence="8" id="KW-0902">Two-component regulatory system</keyword>
<dbReference type="SUPFAM" id="SSF55874">
    <property type="entry name" value="ATPase domain of HSP90 chaperone/DNA topoisomerase II/histidine kinase"/>
    <property type="match status" value="1"/>
</dbReference>
<dbReference type="PANTHER" id="PTHR43065">
    <property type="entry name" value="SENSOR HISTIDINE KINASE"/>
    <property type="match status" value="1"/>
</dbReference>
<feature type="transmembrane region" description="Helical" evidence="9">
    <location>
        <begin position="162"/>
        <end position="181"/>
    </location>
</feature>
<sequence length="426" mass="48330">MWDVIQDILINVLLILFPVLFYLVFLRESVTIRQNQWVSKFTIILFVSLLLTMLFPASYTEGFSYDLRIIPIIVAFLYGGALPGFILIGSMLCFTLTKNPDDFLSNLGNYLFISIILTKFKNFYHRQTIYFKALVISVFYMIIGITRLIYVVKIESAVELSFIFYLTVITWVTLLAVIFIIENMENQLIMQRELEHVEKMNTISQLAAAVAHEIRNPMTTVRGFLQMLNSSGTVSDHDKSYIKISIEELDRAQAIINDYLSISKPPKSRMEQFDLTKVLHDSIQIITAFAAVNNIHIQSEIAPSLKLFGFKHEIQQVLMNIMKNGIEAMDAGQTLEVSASEIEGIIKIVIKDQGCGIPKDELKWLGTAYFTNKENGTGLGLAVSYEIIKRMQGRIEVESRVHVGTTFTIHIPAHPKQAEPAAEQNS</sequence>